<dbReference type="InterPro" id="IPR011008">
    <property type="entry name" value="Dimeric_a/b-barrel"/>
</dbReference>
<sequence length="98" mass="11444">MSFVQVIEFETTHEQDVQRAMDDWRDATENERTVTHTTLTRDHSRPNHYVAIVEFPSYEEAMRNSGMPETSALATRMRDLCDGPPRFVDLDVIRDEDL</sequence>
<proteinExistence type="predicted"/>
<keyword evidence="1" id="KW-0560">Oxidoreductase</keyword>
<comment type="caution">
    <text evidence="1">The sequence shown here is derived from an EMBL/GenBank/DDBJ whole genome shotgun (WGS) entry which is preliminary data.</text>
</comment>
<dbReference type="SUPFAM" id="SSF54909">
    <property type="entry name" value="Dimeric alpha+beta barrel"/>
    <property type="match status" value="1"/>
</dbReference>
<evidence type="ECO:0000313" key="2">
    <source>
        <dbReference type="Proteomes" id="UP000552644"/>
    </source>
</evidence>
<keyword evidence="2" id="KW-1185">Reference proteome</keyword>
<dbReference type="Gene3D" id="3.30.70.100">
    <property type="match status" value="1"/>
</dbReference>
<dbReference type="AlphaFoldDB" id="A0A7W7QV52"/>
<dbReference type="EMBL" id="JACHJP010000013">
    <property type="protein sequence ID" value="MBB4920342.1"/>
    <property type="molecule type" value="Genomic_DNA"/>
</dbReference>
<organism evidence="1 2">
    <name type="scientific">Streptosporangium saharense</name>
    <dbReference type="NCBI Taxonomy" id="1706840"/>
    <lineage>
        <taxon>Bacteria</taxon>
        <taxon>Bacillati</taxon>
        <taxon>Actinomycetota</taxon>
        <taxon>Actinomycetes</taxon>
        <taxon>Streptosporangiales</taxon>
        <taxon>Streptosporangiaceae</taxon>
        <taxon>Streptosporangium</taxon>
    </lineage>
</organism>
<evidence type="ECO:0000313" key="1">
    <source>
        <dbReference type="EMBL" id="MBB4920342.1"/>
    </source>
</evidence>
<dbReference type="RefSeq" id="WP_184724357.1">
    <property type="nucleotide sequence ID" value="NZ_JACHJP010000013.1"/>
</dbReference>
<dbReference type="GO" id="GO:0004497">
    <property type="term" value="F:monooxygenase activity"/>
    <property type="evidence" value="ECO:0007669"/>
    <property type="project" value="UniProtKB-KW"/>
</dbReference>
<name>A0A7W7QV52_9ACTN</name>
<keyword evidence="1" id="KW-0503">Monooxygenase</keyword>
<accession>A0A7W7QV52</accession>
<reference evidence="1 2" key="1">
    <citation type="submission" date="2020-08" db="EMBL/GenBank/DDBJ databases">
        <title>Genomic Encyclopedia of Type Strains, Phase III (KMG-III): the genomes of soil and plant-associated and newly described type strains.</title>
        <authorList>
            <person name="Whitman W."/>
        </authorList>
    </citation>
    <scope>NUCLEOTIDE SEQUENCE [LARGE SCALE GENOMIC DNA]</scope>
    <source>
        <strain evidence="1 2">CECT 8840</strain>
    </source>
</reference>
<dbReference type="Proteomes" id="UP000552644">
    <property type="component" value="Unassembled WGS sequence"/>
</dbReference>
<protein>
    <submittedName>
        <fullName evidence="1">Quinol monooxygenase YgiN</fullName>
    </submittedName>
</protein>
<gene>
    <name evidence="1" type="ORF">FHS44_007491</name>
</gene>